<gene>
    <name evidence="1" type="ORF">K443DRAFT_272429</name>
</gene>
<reference evidence="2" key="2">
    <citation type="submission" date="2015-01" db="EMBL/GenBank/DDBJ databases">
        <title>Evolutionary Origins and Diversification of the Mycorrhizal Mutualists.</title>
        <authorList>
            <consortium name="DOE Joint Genome Institute"/>
            <consortium name="Mycorrhizal Genomics Consortium"/>
            <person name="Kohler A."/>
            <person name="Kuo A."/>
            <person name="Nagy L.G."/>
            <person name="Floudas D."/>
            <person name="Copeland A."/>
            <person name="Barry K.W."/>
            <person name="Cichocki N."/>
            <person name="Veneault-Fourrey C."/>
            <person name="LaButti K."/>
            <person name="Lindquist E.A."/>
            <person name="Lipzen A."/>
            <person name="Lundell T."/>
            <person name="Morin E."/>
            <person name="Murat C."/>
            <person name="Riley R."/>
            <person name="Ohm R."/>
            <person name="Sun H."/>
            <person name="Tunlid A."/>
            <person name="Henrissat B."/>
            <person name="Grigoriev I.V."/>
            <person name="Hibbett D.S."/>
            <person name="Martin F."/>
        </authorList>
    </citation>
    <scope>NUCLEOTIDE SEQUENCE [LARGE SCALE GENOMIC DNA]</scope>
    <source>
        <strain evidence="2">LaAM-08-1</strain>
    </source>
</reference>
<reference evidence="1 2" key="1">
    <citation type="submission" date="2014-04" db="EMBL/GenBank/DDBJ databases">
        <authorList>
            <consortium name="DOE Joint Genome Institute"/>
            <person name="Kuo A."/>
            <person name="Kohler A."/>
            <person name="Nagy L.G."/>
            <person name="Floudas D."/>
            <person name="Copeland A."/>
            <person name="Barry K.W."/>
            <person name="Cichocki N."/>
            <person name="Veneault-Fourrey C."/>
            <person name="LaButti K."/>
            <person name="Lindquist E.A."/>
            <person name="Lipzen A."/>
            <person name="Lundell T."/>
            <person name="Morin E."/>
            <person name="Murat C."/>
            <person name="Sun H."/>
            <person name="Tunlid A."/>
            <person name="Henrissat B."/>
            <person name="Grigoriev I.V."/>
            <person name="Hibbett D.S."/>
            <person name="Martin F."/>
            <person name="Nordberg H.P."/>
            <person name="Cantor M.N."/>
            <person name="Hua S.X."/>
        </authorList>
    </citation>
    <scope>NUCLEOTIDE SEQUENCE [LARGE SCALE GENOMIC DNA]</scope>
    <source>
        <strain evidence="1 2">LaAM-08-1</strain>
    </source>
</reference>
<keyword evidence="2" id="KW-1185">Reference proteome</keyword>
<protein>
    <submittedName>
        <fullName evidence="1">Uncharacterized protein</fullName>
    </submittedName>
</protein>
<proteinExistence type="predicted"/>
<dbReference type="Proteomes" id="UP000054477">
    <property type="component" value="Unassembled WGS sequence"/>
</dbReference>
<organism evidence="1 2">
    <name type="scientific">Laccaria amethystina LaAM-08-1</name>
    <dbReference type="NCBI Taxonomy" id="1095629"/>
    <lineage>
        <taxon>Eukaryota</taxon>
        <taxon>Fungi</taxon>
        <taxon>Dikarya</taxon>
        <taxon>Basidiomycota</taxon>
        <taxon>Agaricomycotina</taxon>
        <taxon>Agaricomycetes</taxon>
        <taxon>Agaricomycetidae</taxon>
        <taxon>Agaricales</taxon>
        <taxon>Agaricineae</taxon>
        <taxon>Hydnangiaceae</taxon>
        <taxon>Laccaria</taxon>
    </lineage>
</organism>
<evidence type="ECO:0000313" key="1">
    <source>
        <dbReference type="EMBL" id="KIJ96791.1"/>
    </source>
</evidence>
<dbReference type="EMBL" id="KN838710">
    <property type="protein sequence ID" value="KIJ96791.1"/>
    <property type="molecule type" value="Genomic_DNA"/>
</dbReference>
<name>A0A0C9XGI1_9AGAR</name>
<dbReference type="HOGENOM" id="CLU_1713555_0_0_1"/>
<evidence type="ECO:0000313" key="2">
    <source>
        <dbReference type="Proteomes" id="UP000054477"/>
    </source>
</evidence>
<sequence length="153" mass="17127">MTCMRFSSPINPLDLESFLSPLWIGSPGPKRKTTKDMGLTTTSTGYYFAYDISYCLRPTCATIKHHKQLCPTFQRSPIPSVNQPTILLGLTSHRQSSVVLPLCCFRLKSSDYWARLTVSRGSFICLPTLENGYKVQQKGFTINVIDELPASEA</sequence>
<accession>A0A0C9XGI1</accession>
<dbReference type="AlphaFoldDB" id="A0A0C9XGI1"/>